<evidence type="ECO:0000256" key="5">
    <source>
        <dbReference type="ARBA" id="ARBA00023136"/>
    </source>
</evidence>
<protein>
    <submittedName>
        <fullName evidence="9">EamA family transporter</fullName>
    </submittedName>
</protein>
<evidence type="ECO:0000256" key="6">
    <source>
        <dbReference type="SAM" id="Phobius"/>
    </source>
</evidence>
<comment type="caution">
    <text evidence="9">The sequence shown here is derived from an EMBL/GenBank/DDBJ whole genome shotgun (WGS) entry which is preliminary data.</text>
</comment>
<dbReference type="Pfam" id="PF00892">
    <property type="entry name" value="EamA"/>
    <property type="match status" value="2"/>
</dbReference>
<dbReference type="PANTHER" id="PTHR32322:SF2">
    <property type="entry name" value="EAMA DOMAIN-CONTAINING PROTEIN"/>
    <property type="match status" value="1"/>
</dbReference>
<reference evidence="10 11" key="1">
    <citation type="journal article" date="2020" name="Cell Host Microbe">
        <title>Functional and Genomic Variation between Human-Derived Isolates of Lachnospiraceae Reveals Inter- and Intra-Species Diversity.</title>
        <authorList>
            <person name="Sorbara M.T."/>
            <person name="Littmann E.R."/>
            <person name="Fontana E."/>
            <person name="Moody T.U."/>
            <person name="Kohout C.E."/>
            <person name="Gjonbalaj M."/>
            <person name="Eaton V."/>
            <person name="Seok R."/>
            <person name="Leiner I.M."/>
            <person name="Pamer E.G."/>
        </authorList>
    </citation>
    <scope>NUCLEOTIDE SEQUENCE [LARGE SCALE GENOMIC DNA]</scope>
    <source>
        <strain evidence="9 10">MSK.17.11</strain>
        <strain evidence="8 11">MSK.17.38</strain>
    </source>
</reference>
<evidence type="ECO:0000256" key="3">
    <source>
        <dbReference type="ARBA" id="ARBA00022692"/>
    </source>
</evidence>
<evidence type="ECO:0000313" key="10">
    <source>
        <dbReference type="Proteomes" id="UP000528555"/>
    </source>
</evidence>
<evidence type="ECO:0000313" key="8">
    <source>
        <dbReference type="EMBL" id="NSK14404.1"/>
    </source>
</evidence>
<feature type="transmembrane region" description="Helical" evidence="6">
    <location>
        <begin position="137"/>
        <end position="158"/>
    </location>
</feature>
<dbReference type="GO" id="GO:0016020">
    <property type="term" value="C:membrane"/>
    <property type="evidence" value="ECO:0007669"/>
    <property type="project" value="UniProtKB-SubCell"/>
</dbReference>
<keyword evidence="5 6" id="KW-0472">Membrane</keyword>
<sequence length="300" mass="33013">MKEQGGTQRKRGFMLAFLAGLLWGASSPVAQYLFEQKDIVSEWLVPYRLLCAGILLFVYAVVWKRQEPWRIWKEKRDGIRQVLFSILGMMGMQYTFFAMVQETNAGTATIFQYLNPAVLILYYALLYRVPPKAKEILAVFCSVSGIFLVATHGNIHAMSVSGKGLFIGALVVLTTCFYGVLPAPLLKKYPAEMVCAWAMILGGVVLTLATRPWRIAASIDLGVVIAFLVIVILGTILPFCFYLAAVAKVGSVYAGLLSSVEPVAATAFAFLFLGTKFQPIDLAGFALVLSTMFILNYKST</sequence>
<evidence type="ECO:0000256" key="1">
    <source>
        <dbReference type="ARBA" id="ARBA00004141"/>
    </source>
</evidence>
<evidence type="ECO:0000313" key="9">
    <source>
        <dbReference type="EMBL" id="NVH58178.1"/>
    </source>
</evidence>
<dbReference type="InterPro" id="IPR000620">
    <property type="entry name" value="EamA_dom"/>
</dbReference>
<dbReference type="AlphaFoldDB" id="A0A850HG24"/>
<feature type="transmembrane region" description="Helical" evidence="6">
    <location>
        <begin position="164"/>
        <end position="181"/>
    </location>
</feature>
<dbReference type="InterPro" id="IPR037185">
    <property type="entry name" value="EmrE-like"/>
</dbReference>
<comment type="subcellular location">
    <subcellularLocation>
        <location evidence="1">Membrane</location>
        <topology evidence="1">Multi-pass membrane protein</topology>
    </subcellularLocation>
</comment>
<reference evidence="9" key="2">
    <citation type="submission" date="2020-02" db="EMBL/GenBank/DDBJ databases">
        <authorList>
            <person name="Littmann E."/>
            <person name="Sorbara M."/>
        </authorList>
    </citation>
    <scope>NUCLEOTIDE SEQUENCE</scope>
    <source>
        <strain evidence="9">MSK.17.11</strain>
        <strain evidence="8">MSK.17.38</strain>
    </source>
</reference>
<dbReference type="SUPFAM" id="SSF103481">
    <property type="entry name" value="Multidrug resistance efflux transporter EmrE"/>
    <property type="match status" value="2"/>
</dbReference>
<dbReference type="InterPro" id="IPR050638">
    <property type="entry name" value="AA-Vitamin_Transporters"/>
</dbReference>
<accession>A0A850HG24</accession>
<dbReference type="Proteomes" id="UP000701680">
    <property type="component" value="Unassembled WGS sequence"/>
</dbReference>
<feature type="transmembrane region" description="Helical" evidence="6">
    <location>
        <begin position="106"/>
        <end position="125"/>
    </location>
</feature>
<feature type="transmembrane region" description="Helical" evidence="6">
    <location>
        <begin position="279"/>
        <end position="297"/>
    </location>
</feature>
<feature type="transmembrane region" description="Helical" evidence="6">
    <location>
        <begin position="252"/>
        <end position="273"/>
    </location>
</feature>
<feature type="transmembrane region" description="Helical" evidence="6">
    <location>
        <begin position="82"/>
        <end position="100"/>
    </location>
</feature>
<dbReference type="EMBL" id="JAAITX010000003">
    <property type="protein sequence ID" value="NVH58178.1"/>
    <property type="molecule type" value="Genomic_DNA"/>
</dbReference>
<feature type="transmembrane region" description="Helical" evidence="6">
    <location>
        <begin position="221"/>
        <end position="245"/>
    </location>
</feature>
<feature type="transmembrane region" description="Helical" evidence="6">
    <location>
        <begin position="12"/>
        <end position="33"/>
    </location>
</feature>
<evidence type="ECO:0000256" key="4">
    <source>
        <dbReference type="ARBA" id="ARBA00022989"/>
    </source>
</evidence>
<feature type="transmembrane region" description="Helical" evidence="6">
    <location>
        <begin position="45"/>
        <end position="62"/>
    </location>
</feature>
<gene>
    <name evidence="9" type="ORF">G5A66_05850</name>
    <name evidence="8" type="ORF">G5A75_05870</name>
</gene>
<evidence type="ECO:0000256" key="2">
    <source>
        <dbReference type="ARBA" id="ARBA00007362"/>
    </source>
</evidence>
<keyword evidence="3 6" id="KW-0812">Transmembrane</keyword>
<dbReference type="Proteomes" id="UP000528555">
    <property type="component" value="Unassembled WGS sequence"/>
</dbReference>
<organism evidence="9 10">
    <name type="scientific">Dorea phocaeensis</name>
    <dbReference type="NCBI Taxonomy" id="2040291"/>
    <lineage>
        <taxon>Bacteria</taxon>
        <taxon>Bacillati</taxon>
        <taxon>Bacillota</taxon>
        <taxon>Clostridia</taxon>
        <taxon>Lachnospirales</taxon>
        <taxon>Lachnospiraceae</taxon>
        <taxon>Dorea</taxon>
    </lineage>
</organism>
<dbReference type="EMBL" id="JAAIUO010000003">
    <property type="protein sequence ID" value="NSK14404.1"/>
    <property type="molecule type" value="Genomic_DNA"/>
</dbReference>
<evidence type="ECO:0000313" key="11">
    <source>
        <dbReference type="Proteomes" id="UP000701680"/>
    </source>
</evidence>
<name>A0A850HG24_9FIRM</name>
<feature type="domain" description="EamA" evidence="7">
    <location>
        <begin position="11"/>
        <end position="150"/>
    </location>
</feature>
<keyword evidence="10" id="KW-1185">Reference proteome</keyword>
<comment type="similarity">
    <text evidence="2">Belongs to the EamA transporter family.</text>
</comment>
<dbReference type="PANTHER" id="PTHR32322">
    <property type="entry name" value="INNER MEMBRANE TRANSPORTER"/>
    <property type="match status" value="1"/>
</dbReference>
<feature type="transmembrane region" description="Helical" evidence="6">
    <location>
        <begin position="193"/>
        <end position="209"/>
    </location>
</feature>
<feature type="domain" description="EamA" evidence="7">
    <location>
        <begin position="163"/>
        <end position="296"/>
    </location>
</feature>
<evidence type="ECO:0000259" key="7">
    <source>
        <dbReference type="Pfam" id="PF00892"/>
    </source>
</evidence>
<keyword evidence="4 6" id="KW-1133">Transmembrane helix</keyword>
<dbReference type="RefSeq" id="WP_173814553.1">
    <property type="nucleotide sequence ID" value="NZ_JAAITX010000003.1"/>
</dbReference>
<proteinExistence type="inferred from homology"/>